<accession>M2Z101</accession>
<gene>
    <name evidence="2" type="ORF">H074_12437</name>
</gene>
<keyword evidence="2" id="KW-0489">Methyltransferase</keyword>
<feature type="region of interest" description="Disordered" evidence="1">
    <location>
        <begin position="182"/>
        <end position="216"/>
    </location>
</feature>
<reference evidence="2 3" key="1">
    <citation type="journal article" date="2013" name="Genome Announc.">
        <title>Draft Genome Sequence of Amycolatopsis decaplanina Strain DSM 44594T.</title>
        <authorList>
            <person name="Kaur N."/>
            <person name="Kumar S."/>
            <person name="Bala M."/>
            <person name="Raghava G.P."/>
            <person name="Mayilraj S."/>
        </authorList>
    </citation>
    <scope>NUCLEOTIDE SEQUENCE [LARGE SCALE GENOMIC DNA]</scope>
    <source>
        <strain evidence="2 3">DSM 44594</strain>
    </source>
</reference>
<feature type="region of interest" description="Disordered" evidence="1">
    <location>
        <begin position="62"/>
        <end position="84"/>
    </location>
</feature>
<comment type="caution">
    <text evidence="2">The sequence shown here is derived from an EMBL/GenBank/DDBJ whole genome shotgun (WGS) entry which is preliminary data.</text>
</comment>
<keyword evidence="3" id="KW-1185">Reference proteome</keyword>
<dbReference type="EMBL" id="AOHO01000047">
    <property type="protein sequence ID" value="EME60937.1"/>
    <property type="molecule type" value="Genomic_DNA"/>
</dbReference>
<evidence type="ECO:0000313" key="2">
    <source>
        <dbReference type="EMBL" id="EME60937.1"/>
    </source>
</evidence>
<dbReference type="OrthoDB" id="2472181at2"/>
<protein>
    <submittedName>
        <fullName evidence="2">Type 12 methyltransferase</fullName>
    </submittedName>
</protein>
<dbReference type="AlphaFoldDB" id="M2Z101"/>
<dbReference type="InterPro" id="IPR029063">
    <property type="entry name" value="SAM-dependent_MTases_sf"/>
</dbReference>
<evidence type="ECO:0000256" key="1">
    <source>
        <dbReference type="SAM" id="MobiDB-lite"/>
    </source>
</evidence>
<name>M2Z101_9PSEU</name>
<organism evidence="2 3">
    <name type="scientific">Amycolatopsis decaplanina DSM 44594</name>
    <dbReference type="NCBI Taxonomy" id="1284240"/>
    <lineage>
        <taxon>Bacteria</taxon>
        <taxon>Bacillati</taxon>
        <taxon>Actinomycetota</taxon>
        <taxon>Actinomycetes</taxon>
        <taxon>Pseudonocardiales</taxon>
        <taxon>Pseudonocardiaceae</taxon>
        <taxon>Amycolatopsis</taxon>
    </lineage>
</organism>
<dbReference type="GO" id="GO:0008168">
    <property type="term" value="F:methyltransferase activity"/>
    <property type="evidence" value="ECO:0007669"/>
    <property type="project" value="UniProtKB-KW"/>
</dbReference>
<dbReference type="PATRIC" id="fig|1284240.4.peg.2536"/>
<sequence length="216" mass="23159">MSAELIASLAEHPWIDAAHAEGGIVRLRPARAATAVRPEPGPLVAEYLEHWGEVYDFTYSAGSGPRSDEPDFSGWKSSETGEPFSTEHMTDWVDRTVDLVLAHSPRFVLELGCGTGLLARKLGPHIEGYVGTDVAQAAVDRLAAEAEPGRAHVRAAAHEVAAPAVRAAMARRLSRRGPGLRAAQFGDPAFPQRRLSDRRGGGRVTAAVSRWNPRGG</sequence>
<keyword evidence="2" id="KW-0808">Transferase</keyword>
<proteinExistence type="predicted"/>
<dbReference type="SUPFAM" id="SSF53335">
    <property type="entry name" value="S-adenosyl-L-methionine-dependent methyltransferases"/>
    <property type="match status" value="1"/>
</dbReference>
<dbReference type="GO" id="GO:0032259">
    <property type="term" value="P:methylation"/>
    <property type="evidence" value="ECO:0007669"/>
    <property type="project" value="UniProtKB-KW"/>
</dbReference>
<dbReference type="Proteomes" id="UP000054226">
    <property type="component" value="Unassembled WGS sequence"/>
</dbReference>
<evidence type="ECO:0000313" key="3">
    <source>
        <dbReference type="Proteomes" id="UP000054226"/>
    </source>
</evidence>
<dbReference type="Gene3D" id="3.40.50.150">
    <property type="entry name" value="Vaccinia Virus protein VP39"/>
    <property type="match status" value="1"/>
</dbReference>
<dbReference type="RefSeq" id="WP_007030393.1">
    <property type="nucleotide sequence ID" value="NZ_AOHO01000047.1"/>
</dbReference>